<keyword evidence="1" id="KW-0472">Membrane</keyword>
<dbReference type="EMBL" id="QEAS01000018">
    <property type="protein sequence ID" value="PWG79004.1"/>
    <property type="molecule type" value="Genomic_DNA"/>
</dbReference>
<evidence type="ECO:0000259" key="2">
    <source>
        <dbReference type="PROSITE" id="PS50213"/>
    </source>
</evidence>
<name>A0A2U2PCH0_9SPHI</name>
<accession>A0A2U2PCH0</accession>
<dbReference type="SUPFAM" id="SSF82153">
    <property type="entry name" value="FAS1 domain"/>
    <property type="match status" value="2"/>
</dbReference>
<evidence type="ECO:0000256" key="1">
    <source>
        <dbReference type="SAM" id="Phobius"/>
    </source>
</evidence>
<dbReference type="Pfam" id="PF02469">
    <property type="entry name" value="Fasciclin"/>
    <property type="match status" value="1"/>
</dbReference>
<feature type="domain" description="FAS1" evidence="2">
    <location>
        <begin position="39"/>
        <end position="177"/>
    </location>
</feature>
<dbReference type="Gene3D" id="2.30.180.10">
    <property type="entry name" value="FAS1 domain"/>
    <property type="match status" value="2"/>
</dbReference>
<dbReference type="RefSeq" id="WP_109417447.1">
    <property type="nucleotide sequence ID" value="NZ_QEAS01000018.1"/>
</dbReference>
<protein>
    <submittedName>
        <fullName evidence="3">Fasciclin</fullName>
    </submittedName>
</protein>
<feature type="domain" description="FAS1" evidence="2">
    <location>
        <begin position="181"/>
        <end position="345"/>
    </location>
</feature>
<dbReference type="PANTHER" id="PTHR10900">
    <property type="entry name" value="PERIOSTIN-RELATED"/>
    <property type="match status" value="1"/>
</dbReference>
<dbReference type="PROSITE" id="PS50213">
    <property type="entry name" value="FAS1"/>
    <property type="match status" value="2"/>
</dbReference>
<keyword evidence="4" id="KW-1185">Reference proteome</keyword>
<reference evidence="3 4" key="1">
    <citation type="submission" date="2018-04" db="EMBL/GenBank/DDBJ databases">
        <title>Pedobacter chongqingensis sp. nov., isolated from a rottenly hemp rope.</title>
        <authorList>
            <person name="Cai Y."/>
        </authorList>
    </citation>
    <scope>NUCLEOTIDE SEQUENCE [LARGE SCALE GENOMIC DNA]</scope>
    <source>
        <strain evidence="3 4">FJ4-8</strain>
    </source>
</reference>
<feature type="transmembrane region" description="Helical" evidence="1">
    <location>
        <begin position="7"/>
        <end position="25"/>
    </location>
</feature>
<comment type="caution">
    <text evidence="3">The sequence shown here is derived from an EMBL/GenBank/DDBJ whole genome shotgun (WGS) entry which is preliminary data.</text>
</comment>
<dbReference type="PROSITE" id="PS51257">
    <property type="entry name" value="PROKAR_LIPOPROTEIN"/>
    <property type="match status" value="1"/>
</dbReference>
<sequence length="559" mass="61934">MKELKKNAFAMILGMSCVILVYLSACKKDNIVYETTSDVNITGYLDNHPDEFSEFRKILDLTKTAAFLGAYGEYTLFAPTNSAVDAYLKEKGVSSADQIPAKDLLDLVRYHILQDTIGTTAFTDGKLPRLTMYGQFLITGTANAGGVTKITVNRQANIVKANILTGNGIIHSIDQVLKPAKFTVAQMVDADERLSIFKQLLRETHLYDSLNVLPADNTDPDSTGRWKTLIAEPDEALAAAGFPSYQALKDRYCKTGNPQNPHDSLYLFALYHILPDAKYLADIVSSTSHRTYAPFEVITTKEKNQKVLVNDDEFNGVYEPGVEIVRNQSDNSAANGVLHLAAGHFTIKVRNPVAVYYDVAEQPELKSQPAFNGGVINGITKLDAIRWESGYTINYQGNAGAGHFKGNRLQLPMAAAASTKRAHWIEFVTPMLVRGKYKIWVCYRANSRAPLLQGYFDGAPLSRILNMAEYNLKNVSDAEMEGAGFKWHTDVTSNNAIVSRYLGTVDVKTTDKHLLRFEGVGTAGGDANGTWWDMIHFIPVDQDQIWPRFHTNGTIINKP</sequence>
<dbReference type="Proteomes" id="UP000245647">
    <property type="component" value="Unassembled WGS sequence"/>
</dbReference>
<dbReference type="InterPro" id="IPR036378">
    <property type="entry name" value="FAS1_dom_sf"/>
</dbReference>
<dbReference type="AlphaFoldDB" id="A0A2U2PCH0"/>
<evidence type="ECO:0000313" key="3">
    <source>
        <dbReference type="EMBL" id="PWG79004.1"/>
    </source>
</evidence>
<organism evidence="3 4">
    <name type="scientific">Pararcticibacter amylolyticus</name>
    <dbReference type="NCBI Taxonomy" id="2173175"/>
    <lineage>
        <taxon>Bacteria</taxon>
        <taxon>Pseudomonadati</taxon>
        <taxon>Bacteroidota</taxon>
        <taxon>Sphingobacteriia</taxon>
        <taxon>Sphingobacteriales</taxon>
        <taxon>Sphingobacteriaceae</taxon>
        <taxon>Pararcticibacter</taxon>
    </lineage>
</organism>
<dbReference type="GO" id="GO:0005615">
    <property type="term" value="C:extracellular space"/>
    <property type="evidence" value="ECO:0007669"/>
    <property type="project" value="TreeGrafter"/>
</dbReference>
<keyword evidence="1" id="KW-1133">Transmembrane helix</keyword>
<dbReference type="InterPro" id="IPR000782">
    <property type="entry name" value="FAS1_domain"/>
</dbReference>
<evidence type="ECO:0000313" key="4">
    <source>
        <dbReference type="Proteomes" id="UP000245647"/>
    </source>
</evidence>
<keyword evidence="1" id="KW-0812">Transmembrane</keyword>
<dbReference type="OrthoDB" id="1144324at2"/>
<gene>
    <name evidence="3" type="ORF">DDR33_19355</name>
</gene>
<dbReference type="PANTHER" id="PTHR10900:SF77">
    <property type="entry name" value="FI19380P1"/>
    <property type="match status" value="1"/>
</dbReference>
<proteinExistence type="predicted"/>
<dbReference type="InterPro" id="IPR050904">
    <property type="entry name" value="Adhesion/Biosynth-related"/>
</dbReference>
<dbReference type="SMART" id="SM00554">
    <property type="entry name" value="FAS1"/>
    <property type="match status" value="1"/>
</dbReference>